<dbReference type="EMBL" id="VYGV01000011">
    <property type="protein sequence ID" value="NWF46183.1"/>
    <property type="molecule type" value="Genomic_DNA"/>
</dbReference>
<sequence>MRDSNAMGACASRTAQSVPDRSTLPLSCSTTAQTCVGLSARSSKILGCINSKLTPPKSSRLSSHERHKTGSRFMMSWINCSHVAVHGRLCFRADSGQNMRSRPTAHPSLPCSPVKAPEPQPSSQTGPAATTSVEVELGVWRGSEQPPLGLSQGSRIGSKTTFSGDFHLHGHLMVQGRVEGGIWQAGVRAGSVEVCKSGHVRGTISCSDVEIRGVVRADIQSLNLVVHDGAALSGRVRYGSLQLGDALLDAAFFSPNAR</sequence>
<dbReference type="AlphaFoldDB" id="A0A7Y8KYJ1"/>
<name>A0A7Y8KYJ1_9BURK</name>
<dbReference type="PANTHER" id="PTHR35024">
    <property type="entry name" value="HYPOTHETICAL CYTOSOLIC PROTEIN"/>
    <property type="match status" value="1"/>
</dbReference>
<feature type="region of interest" description="Disordered" evidence="2">
    <location>
        <begin position="98"/>
        <end position="131"/>
    </location>
</feature>
<gene>
    <name evidence="3" type="ORF">F3K02_13105</name>
</gene>
<feature type="compositionally biased region" description="Polar residues" evidence="2">
    <location>
        <begin position="121"/>
        <end position="131"/>
    </location>
</feature>
<organism evidence="3 4">
    <name type="scientific">Hydrogenophaga aromaticivorans</name>
    <dbReference type="NCBI Taxonomy" id="2610898"/>
    <lineage>
        <taxon>Bacteria</taxon>
        <taxon>Pseudomonadati</taxon>
        <taxon>Pseudomonadota</taxon>
        <taxon>Betaproteobacteria</taxon>
        <taxon>Burkholderiales</taxon>
        <taxon>Comamonadaceae</taxon>
        <taxon>Hydrogenophaga</taxon>
    </lineage>
</organism>
<comment type="caution">
    <text evidence="3">The sequence shown here is derived from an EMBL/GenBank/DDBJ whole genome shotgun (WGS) entry which is preliminary data.</text>
</comment>
<dbReference type="PANTHER" id="PTHR35024:SF4">
    <property type="entry name" value="POLYMER-FORMING CYTOSKELETAL PROTEIN"/>
    <property type="match status" value="1"/>
</dbReference>
<evidence type="ECO:0000313" key="4">
    <source>
        <dbReference type="Proteomes" id="UP000545507"/>
    </source>
</evidence>
<proteinExistence type="inferred from homology"/>
<comment type="similarity">
    <text evidence="1">Belongs to the bactofilin family.</text>
</comment>
<protein>
    <submittedName>
        <fullName evidence="3">Polymer-forming cytoskeletal protein</fullName>
    </submittedName>
</protein>
<evidence type="ECO:0000256" key="2">
    <source>
        <dbReference type="SAM" id="MobiDB-lite"/>
    </source>
</evidence>
<accession>A0A7Y8KYJ1</accession>
<reference evidence="3 4" key="1">
    <citation type="submission" date="2019-09" db="EMBL/GenBank/DDBJ databases">
        <title>Hydrogenophaga aromatica sp. nov., isolated from a para-xylene-degrading enrichment culture.</title>
        <authorList>
            <person name="Tancsics A."/>
            <person name="Banerjee S."/>
        </authorList>
    </citation>
    <scope>NUCLEOTIDE SEQUENCE [LARGE SCALE GENOMIC DNA]</scope>
    <source>
        <strain evidence="3 4">D2P1</strain>
    </source>
</reference>
<dbReference type="InterPro" id="IPR007607">
    <property type="entry name" value="BacA/B"/>
</dbReference>
<evidence type="ECO:0000313" key="3">
    <source>
        <dbReference type="EMBL" id="NWF46183.1"/>
    </source>
</evidence>
<dbReference type="Proteomes" id="UP000545507">
    <property type="component" value="Unassembled WGS sequence"/>
</dbReference>
<evidence type="ECO:0000256" key="1">
    <source>
        <dbReference type="ARBA" id="ARBA00044755"/>
    </source>
</evidence>
<keyword evidence="4" id="KW-1185">Reference proteome</keyword>
<dbReference type="Pfam" id="PF04519">
    <property type="entry name" value="Bactofilin"/>
    <property type="match status" value="1"/>
</dbReference>